<evidence type="ECO:0000256" key="1">
    <source>
        <dbReference type="SAM" id="MobiDB-lite"/>
    </source>
</evidence>
<sequence length="275" mass="30365">MTFTVLFLHLFLLAALPFVTRAEPHNVTVDDWDPSITWSGSWSQTLPGFGKPFNGTYRTAKDDPEAYAEFKFTGTAVYFVGARWPYVVSTRLTLDPDSSDARPLLLKLEDYTTKTVDENFGLAMVLASATNLENKEHTVRVDVGTNETYAVFDAFLYTTLESSDVAAASSSSVPAFTALQEPEILAQVPSAQPTPTPVSAASKKPLNLAVIFGPICAVVALFLLACGYFVWRFKKRTGTKNPRDDLYSKDVEKEKESERHSSSTVYEIDLPTGKH</sequence>
<feature type="signal peptide" evidence="3">
    <location>
        <begin position="1"/>
        <end position="22"/>
    </location>
</feature>
<dbReference type="Proteomes" id="UP000298030">
    <property type="component" value="Unassembled WGS sequence"/>
</dbReference>
<reference evidence="4 5" key="1">
    <citation type="journal article" date="2019" name="Nat. Ecol. Evol.">
        <title>Megaphylogeny resolves global patterns of mushroom evolution.</title>
        <authorList>
            <person name="Varga T."/>
            <person name="Krizsan K."/>
            <person name="Foldi C."/>
            <person name="Dima B."/>
            <person name="Sanchez-Garcia M."/>
            <person name="Sanchez-Ramirez S."/>
            <person name="Szollosi G.J."/>
            <person name="Szarkandi J.G."/>
            <person name="Papp V."/>
            <person name="Albert L."/>
            <person name="Andreopoulos W."/>
            <person name="Angelini C."/>
            <person name="Antonin V."/>
            <person name="Barry K.W."/>
            <person name="Bougher N.L."/>
            <person name="Buchanan P."/>
            <person name="Buyck B."/>
            <person name="Bense V."/>
            <person name="Catcheside P."/>
            <person name="Chovatia M."/>
            <person name="Cooper J."/>
            <person name="Damon W."/>
            <person name="Desjardin D."/>
            <person name="Finy P."/>
            <person name="Geml J."/>
            <person name="Haridas S."/>
            <person name="Hughes K."/>
            <person name="Justo A."/>
            <person name="Karasinski D."/>
            <person name="Kautmanova I."/>
            <person name="Kiss B."/>
            <person name="Kocsube S."/>
            <person name="Kotiranta H."/>
            <person name="LaButti K.M."/>
            <person name="Lechner B.E."/>
            <person name="Liimatainen K."/>
            <person name="Lipzen A."/>
            <person name="Lukacs Z."/>
            <person name="Mihaltcheva S."/>
            <person name="Morgado L.N."/>
            <person name="Niskanen T."/>
            <person name="Noordeloos M.E."/>
            <person name="Ohm R.A."/>
            <person name="Ortiz-Santana B."/>
            <person name="Ovrebo C."/>
            <person name="Racz N."/>
            <person name="Riley R."/>
            <person name="Savchenko A."/>
            <person name="Shiryaev A."/>
            <person name="Soop K."/>
            <person name="Spirin V."/>
            <person name="Szebenyi C."/>
            <person name="Tomsovsky M."/>
            <person name="Tulloss R.E."/>
            <person name="Uehling J."/>
            <person name="Grigoriev I.V."/>
            <person name="Vagvolgyi C."/>
            <person name="Papp T."/>
            <person name="Martin F.M."/>
            <person name="Miettinen O."/>
            <person name="Hibbett D.S."/>
            <person name="Nagy L.G."/>
        </authorList>
    </citation>
    <scope>NUCLEOTIDE SEQUENCE [LARGE SCALE GENOMIC DNA]</scope>
    <source>
        <strain evidence="4 5">FP101781</strain>
    </source>
</reference>
<dbReference type="AlphaFoldDB" id="A0A4Y7TZX7"/>
<accession>A0A4Y7TZX7</accession>
<evidence type="ECO:0000313" key="5">
    <source>
        <dbReference type="Proteomes" id="UP000298030"/>
    </source>
</evidence>
<feature type="region of interest" description="Disordered" evidence="1">
    <location>
        <begin position="240"/>
        <end position="275"/>
    </location>
</feature>
<dbReference type="EMBL" id="QPFP01000001">
    <property type="protein sequence ID" value="TEB39725.1"/>
    <property type="molecule type" value="Genomic_DNA"/>
</dbReference>
<dbReference type="OrthoDB" id="3234968at2759"/>
<name>A0A4Y7TZX7_COPMI</name>
<evidence type="ECO:0000256" key="2">
    <source>
        <dbReference type="SAM" id="Phobius"/>
    </source>
</evidence>
<protein>
    <submittedName>
        <fullName evidence="4">Uncharacterized protein</fullName>
    </submittedName>
</protein>
<dbReference type="STRING" id="71717.A0A4Y7TZX7"/>
<feature type="transmembrane region" description="Helical" evidence="2">
    <location>
        <begin position="208"/>
        <end position="231"/>
    </location>
</feature>
<keyword evidence="2" id="KW-1133">Transmembrane helix</keyword>
<dbReference type="Gene3D" id="2.60.120.260">
    <property type="entry name" value="Galactose-binding domain-like"/>
    <property type="match status" value="1"/>
</dbReference>
<keyword evidence="5" id="KW-1185">Reference proteome</keyword>
<gene>
    <name evidence="4" type="ORF">FA13DRAFT_19974</name>
</gene>
<comment type="caution">
    <text evidence="4">The sequence shown here is derived from an EMBL/GenBank/DDBJ whole genome shotgun (WGS) entry which is preliminary data.</text>
</comment>
<feature type="chain" id="PRO_5021351183" evidence="3">
    <location>
        <begin position="23"/>
        <end position="275"/>
    </location>
</feature>
<keyword evidence="2" id="KW-0812">Transmembrane</keyword>
<proteinExistence type="predicted"/>
<evidence type="ECO:0000256" key="3">
    <source>
        <dbReference type="SAM" id="SignalP"/>
    </source>
</evidence>
<evidence type="ECO:0000313" key="4">
    <source>
        <dbReference type="EMBL" id="TEB39725.1"/>
    </source>
</evidence>
<keyword evidence="3" id="KW-0732">Signal</keyword>
<keyword evidence="2" id="KW-0472">Membrane</keyword>
<feature type="compositionally biased region" description="Basic and acidic residues" evidence="1">
    <location>
        <begin position="241"/>
        <end position="261"/>
    </location>
</feature>
<organism evidence="4 5">
    <name type="scientific">Coprinellus micaceus</name>
    <name type="common">Glistening ink-cap mushroom</name>
    <name type="synonym">Coprinus micaceus</name>
    <dbReference type="NCBI Taxonomy" id="71717"/>
    <lineage>
        <taxon>Eukaryota</taxon>
        <taxon>Fungi</taxon>
        <taxon>Dikarya</taxon>
        <taxon>Basidiomycota</taxon>
        <taxon>Agaricomycotina</taxon>
        <taxon>Agaricomycetes</taxon>
        <taxon>Agaricomycetidae</taxon>
        <taxon>Agaricales</taxon>
        <taxon>Agaricineae</taxon>
        <taxon>Psathyrellaceae</taxon>
        <taxon>Coprinellus</taxon>
    </lineage>
</organism>